<dbReference type="Gene3D" id="1.10.10.10">
    <property type="entry name" value="Winged helix-like DNA-binding domain superfamily/Winged helix DNA-binding domain"/>
    <property type="match status" value="1"/>
</dbReference>
<comment type="caution">
    <text evidence="7">The sequence shown here is derived from an EMBL/GenBank/DDBJ whole genome shotgun (WGS) entry which is preliminary data.</text>
</comment>
<protein>
    <submittedName>
        <fullName evidence="7">RNA polymerase subunit sigma-24</fullName>
    </submittedName>
</protein>
<keyword evidence="4" id="KW-0804">Transcription</keyword>
<dbReference type="Proteomes" id="UP001157439">
    <property type="component" value="Unassembled WGS sequence"/>
</dbReference>
<evidence type="ECO:0000256" key="1">
    <source>
        <dbReference type="ARBA" id="ARBA00010641"/>
    </source>
</evidence>
<dbReference type="Pfam" id="PF08281">
    <property type="entry name" value="Sigma70_r4_2"/>
    <property type="match status" value="1"/>
</dbReference>
<dbReference type="GO" id="GO:0006352">
    <property type="term" value="P:DNA-templated transcription initiation"/>
    <property type="evidence" value="ECO:0007669"/>
    <property type="project" value="InterPro"/>
</dbReference>
<evidence type="ECO:0000256" key="2">
    <source>
        <dbReference type="ARBA" id="ARBA00023015"/>
    </source>
</evidence>
<accession>A0AA37WW43</accession>
<evidence type="ECO:0000259" key="5">
    <source>
        <dbReference type="Pfam" id="PF04542"/>
    </source>
</evidence>
<sequence>MTVTQLKPHIDASEAQQVEWVAQALRGDRSAFQALYQANLGRVYALCYRLSGDHDLAQDFCQEAFVRIWQKLAMFNGDSRFSTWAHRLTVNLCLNKLKQQKTWWQRFIPMDSVAESSAVAAPSNYHGIDKLLPKLPQQARLVFVLHAVEGYKHTEVASMLNIKSGTSKAQYHRAKKLLQEMLS</sequence>
<name>A0AA37WW43_9GAMM</name>
<dbReference type="GO" id="GO:0003677">
    <property type="term" value="F:DNA binding"/>
    <property type="evidence" value="ECO:0007669"/>
    <property type="project" value="InterPro"/>
</dbReference>
<dbReference type="Pfam" id="PF04542">
    <property type="entry name" value="Sigma70_r2"/>
    <property type="match status" value="1"/>
</dbReference>
<evidence type="ECO:0000256" key="4">
    <source>
        <dbReference type="ARBA" id="ARBA00023163"/>
    </source>
</evidence>
<dbReference type="Gene3D" id="1.10.1740.10">
    <property type="match status" value="1"/>
</dbReference>
<proteinExistence type="inferred from homology"/>
<keyword evidence="8" id="KW-1185">Reference proteome</keyword>
<dbReference type="SUPFAM" id="SSF88659">
    <property type="entry name" value="Sigma3 and sigma4 domains of RNA polymerase sigma factors"/>
    <property type="match status" value="1"/>
</dbReference>
<dbReference type="NCBIfam" id="TIGR02937">
    <property type="entry name" value="sigma70-ECF"/>
    <property type="match status" value="1"/>
</dbReference>
<gene>
    <name evidence="7" type="ORF">GCM10007894_08840</name>
</gene>
<comment type="similarity">
    <text evidence="1">Belongs to the sigma-70 factor family. ECF subfamily.</text>
</comment>
<dbReference type="PANTHER" id="PTHR43133:SF46">
    <property type="entry name" value="RNA POLYMERASE SIGMA-70 FACTOR ECF SUBFAMILY"/>
    <property type="match status" value="1"/>
</dbReference>
<dbReference type="GO" id="GO:0016987">
    <property type="term" value="F:sigma factor activity"/>
    <property type="evidence" value="ECO:0007669"/>
    <property type="project" value="UniProtKB-KW"/>
</dbReference>
<dbReference type="PANTHER" id="PTHR43133">
    <property type="entry name" value="RNA POLYMERASE ECF-TYPE SIGMA FACTO"/>
    <property type="match status" value="1"/>
</dbReference>
<dbReference type="AlphaFoldDB" id="A0AA37WW43"/>
<evidence type="ECO:0000256" key="3">
    <source>
        <dbReference type="ARBA" id="ARBA00023082"/>
    </source>
</evidence>
<dbReference type="InterPro" id="IPR014284">
    <property type="entry name" value="RNA_pol_sigma-70_dom"/>
</dbReference>
<dbReference type="InterPro" id="IPR036388">
    <property type="entry name" value="WH-like_DNA-bd_sf"/>
</dbReference>
<evidence type="ECO:0000313" key="7">
    <source>
        <dbReference type="EMBL" id="GLS82907.1"/>
    </source>
</evidence>
<dbReference type="InterPro" id="IPR013324">
    <property type="entry name" value="RNA_pol_sigma_r3/r4-like"/>
</dbReference>
<feature type="domain" description="RNA polymerase sigma factor 70 region 4 type 2" evidence="6">
    <location>
        <begin position="128"/>
        <end position="178"/>
    </location>
</feature>
<dbReference type="InterPro" id="IPR013325">
    <property type="entry name" value="RNA_pol_sigma_r2"/>
</dbReference>
<dbReference type="SUPFAM" id="SSF88946">
    <property type="entry name" value="Sigma2 domain of RNA polymerase sigma factors"/>
    <property type="match status" value="1"/>
</dbReference>
<dbReference type="EMBL" id="BSPO01000002">
    <property type="protein sequence ID" value="GLS82907.1"/>
    <property type="molecule type" value="Genomic_DNA"/>
</dbReference>
<dbReference type="InterPro" id="IPR039425">
    <property type="entry name" value="RNA_pol_sigma-70-like"/>
</dbReference>
<dbReference type="RefSeq" id="WP_408634189.1">
    <property type="nucleotide sequence ID" value="NZ_BSPO01000002.1"/>
</dbReference>
<keyword evidence="3" id="KW-0731">Sigma factor</keyword>
<keyword evidence="2" id="KW-0805">Transcription regulation</keyword>
<evidence type="ECO:0000259" key="6">
    <source>
        <dbReference type="Pfam" id="PF08281"/>
    </source>
</evidence>
<dbReference type="InterPro" id="IPR007627">
    <property type="entry name" value="RNA_pol_sigma70_r2"/>
</dbReference>
<evidence type="ECO:0000313" key="8">
    <source>
        <dbReference type="Proteomes" id="UP001157439"/>
    </source>
</evidence>
<organism evidence="7 8">
    <name type="scientific">Paraferrimonas haliotis</name>
    <dbReference type="NCBI Taxonomy" id="2013866"/>
    <lineage>
        <taxon>Bacteria</taxon>
        <taxon>Pseudomonadati</taxon>
        <taxon>Pseudomonadota</taxon>
        <taxon>Gammaproteobacteria</taxon>
        <taxon>Alteromonadales</taxon>
        <taxon>Ferrimonadaceae</taxon>
        <taxon>Paraferrimonas</taxon>
    </lineage>
</organism>
<dbReference type="InterPro" id="IPR013249">
    <property type="entry name" value="RNA_pol_sigma70_r4_t2"/>
</dbReference>
<feature type="domain" description="RNA polymerase sigma-70 region 2" evidence="5">
    <location>
        <begin position="35"/>
        <end position="101"/>
    </location>
</feature>
<reference evidence="7 8" key="1">
    <citation type="journal article" date="2014" name="Int. J. Syst. Evol. Microbiol.">
        <title>Complete genome sequence of Corynebacterium casei LMG S-19264T (=DSM 44701T), isolated from a smear-ripened cheese.</title>
        <authorList>
            <consortium name="US DOE Joint Genome Institute (JGI-PGF)"/>
            <person name="Walter F."/>
            <person name="Albersmeier A."/>
            <person name="Kalinowski J."/>
            <person name="Ruckert C."/>
        </authorList>
    </citation>
    <scope>NUCLEOTIDE SEQUENCE [LARGE SCALE GENOMIC DNA]</scope>
    <source>
        <strain evidence="7 8">NBRC 112785</strain>
    </source>
</reference>